<proteinExistence type="predicted"/>
<name>A0ABV7YGV1_9ACTN</name>
<dbReference type="PANTHER" id="PTHR46796">
    <property type="entry name" value="HTH-TYPE TRANSCRIPTIONAL ACTIVATOR RHAS-RELATED"/>
    <property type="match status" value="1"/>
</dbReference>
<accession>A0ABV7YGV1</accession>
<dbReference type="SUPFAM" id="SSF46689">
    <property type="entry name" value="Homeodomain-like"/>
    <property type="match status" value="1"/>
</dbReference>
<gene>
    <name evidence="5" type="ORF">ACFOUW_25680</name>
</gene>
<dbReference type="EMBL" id="JBHRZH010000023">
    <property type="protein sequence ID" value="MFC3764252.1"/>
    <property type="molecule type" value="Genomic_DNA"/>
</dbReference>
<dbReference type="InterPro" id="IPR009057">
    <property type="entry name" value="Homeodomain-like_sf"/>
</dbReference>
<protein>
    <submittedName>
        <fullName evidence="5">Helix-turn-helix domain-containing protein</fullName>
    </submittedName>
</protein>
<keyword evidence="1" id="KW-0805">Transcription regulation</keyword>
<dbReference type="Pfam" id="PF12833">
    <property type="entry name" value="HTH_18"/>
    <property type="match status" value="1"/>
</dbReference>
<organism evidence="5 6">
    <name type="scientific">Tenggerimyces flavus</name>
    <dbReference type="NCBI Taxonomy" id="1708749"/>
    <lineage>
        <taxon>Bacteria</taxon>
        <taxon>Bacillati</taxon>
        <taxon>Actinomycetota</taxon>
        <taxon>Actinomycetes</taxon>
        <taxon>Propionibacteriales</taxon>
        <taxon>Nocardioidaceae</taxon>
        <taxon>Tenggerimyces</taxon>
    </lineage>
</organism>
<dbReference type="InterPro" id="IPR050204">
    <property type="entry name" value="AraC_XylS_family_regulators"/>
</dbReference>
<evidence type="ECO:0000256" key="1">
    <source>
        <dbReference type="ARBA" id="ARBA00023015"/>
    </source>
</evidence>
<dbReference type="RefSeq" id="WP_239553706.1">
    <property type="nucleotide sequence ID" value="NZ_JAFBCM010000001.1"/>
</dbReference>
<dbReference type="SMART" id="SM00342">
    <property type="entry name" value="HTH_ARAC"/>
    <property type="match status" value="1"/>
</dbReference>
<evidence type="ECO:0000256" key="3">
    <source>
        <dbReference type="ARBA" id="ARBA00023163"/>
    </source>
</evidence>
<reference evidence="6" key="1">
    <citation type="journal article" date="2019" name="Int. J. Syst. Evol. Microbiol.">
        <title>The Global Catalogue of Microorganisms (GCM) 10K type strain sequencing project: providing services to taxonomists for standard genome sequencing and annotation.</title>
        <authorList>
            <consortium name="The Broad Institute Genomics Platform"/>
            <consortium name="The Broad Institute Genome Sequencing Center for Infectious Disease"/>
            <person name="Wu L."/>
            <person name="Ma J."/>
        </authorList>
    </citation>
    <scope>NUCLEOTIDE SEQUENCE [LARGE SCALE GENOMIC DNA]</scope>
    <source>
        <strain evidence="6">CGMCC 4.7241</strain>
    </source>
</reference>
<feature type="domain" description="HTH araC/xylS-type" evidence="4">
    <location>
        <begin position="5"/>
        <end position="104"/>
    </location>
</feature>
<dbReference type="Proteomes" id="UP001595699">
    <property type="component" value="Unassembled WGS sequence"/>
</dbReference>
<evidence type="ECO:0000313" key="6">
    <source>
        <dbReference type="Proteomes" id="UP001595699"/>
    </source>
</evidence>
<keyword evidence="6" id="KW-1185">Reference proteome</keyword>
<dbReference type="PROSITE" id="PS01124">
    <property type="entry name" value="HTH_ARAC_FAMILY_2"/>
    <property type="match status" value="1"/>
</dbReference>
<keyword evidence="2" id="KW-0238">DNA-binding</keyword>
<comment type="caution">
    <text evidence="5">The sequence shown here is derived from an EMBL/GenBank/DDBJ whole genome shotgun (WGS) entry which is preliminary data.</text>
</comment>
<dbReference type="InterPro" id="IPR018060">
    <property type="entry name" value="HTH_AraC"/>
</dbReference>
<sequence length="302" mass="33070">MDPLAAYAEVLAVALDEHEATSADLAKRLYLSPSHFARVIAASAGEPPERMRRRILLERAAYRLLSTDRSVLEVGVEAGYSSHEAFTRAFARAYGSPPASWRQQPTRLPLGDPNRVHFHPPDSLRLPAQQKVSSMDVLVTMVEHHVWAVGEMLTQAERMSDDQLDARIELSVEGIDNEPTVRTLLSRLVGQLDMWGAAIEGRAQDLPVPQGETVAQLQRRLGAVGPAFLEQVRTVCAQGRLDEAVVCPGERPEVYTFGAVIAHVLTFGPHRRTLVAGALHDAGLDDLDGGDPIRWITERAAG</sequence>
<evidence type="ECO:0000313" key="5">
    <source>
        <dbReference type="EMBL" id="MFC3764252.1"/>
    </source>
</evidence>
<evidence type="ECO:0000256" key="2">
    <source>
        <dbReference type="ARBA" id="ARBA00023125"/>
    </source>
</evidence>
<dbReference type="Gene3D" id="1.10.10.60">
    <property type="entry name" value="Homeodomain-like"/>
    <property type="match status" value="2"/>
</dbReference>
<evidence type="ECO:0000259" key="4">
    <source>
        <dbReference type="PROSITE" id="PS01124"/>
    </source>
</evidence>
<keyword evidence="3" id="KW-0804">Transcription</keyword>